<sequence length="44" mass="5273">MVEIRKRYISIIEKINIEIDRLGQVVEGQQNPQMKRDFESIKLN</sequence>
<organism evidence="1 2">
    <name type="scientific">Rotaria magnacalcarata</name>
    <dbReference type="NCBI Taxonomy" id="392030"/>
    <lineage>
        <taxon>Eukaryota</taxon>
        <taxon>Metazoa</taxon>
        <taxon>Spiralia</taxon>
        <taxon>Gnathifera</taxon>
        <taxon>Rotifera</taxon>
        <taxon>Eurotatoria</taxon>
        <taxon>Bdelloidea</taxon>
        <taxon>Philodinida</taxon>
        <taxon>Philodinidae</taxon>
        <taxon>Rotaria</taxon>
    </lineage>
</organism>
<dbReference type="Proteomes" id="UP000681720">
    <property type="component" value="Unassembled WGS sequence"/>
</dbReference>
<dbReference type="EMBL" id="CAJOBJ010101818">
    <property type="protein sequence ID" value="CAF4591291.1"/>
    <property type="molecule type" value="Genomic_DNA"/>
</dbReference>
<gene>
    <name evidence="1" type="ORF">GIL414_LOCUS38507</name>
</gene>
<comment type="caution">
    <text evidence="1">The sequence shown here is derived from an EMBL/GenBank/DDBJ whole genome shotgun (WGS) entry which is preliminary data.</text>
</comment>
<feature type="non-terminal residue" evidence="1">
    <location>
        <position position="1"/>
    </location>
</feature>
<reference evidence="1" key="1">
    <citation type="submission" date="2021-02" db="EMBL/GenBank/DDBJ databases">
        <authorList>
            <person name="Nowell W R."/>
        </authorList>
    </citation>
    <scope>NUCLEOTIDE SEQUENCE</scope>
</reference>
<accession>A0A8S2Z5S1</accession>
<name>A0A8S2Z5S1_9BILA</name>
<evidence type="ECO:0000313" key="1">
    <source>
        <dbReference type="EMBL" id="CAF4591291.1"/>
    </source>
</evidence>
<evidence type="ECO:0000313" key="2">
    <source>
        <dbReference type="Proteomes" id="UP000681720"/>
    </source>
</evidence>
<proteinExistence type="predicted"/>
<protein>
    <submittedName>
        <fullName evidence="1">Uncharacterized protein</fullName>
    </submittedName>
</protein>
<dbReference type="AlphaFoldDB" id="A0A8S2Z5S1"/>